<proteinExistence type="predicted"/>
<comment type="caution">
    <text evidence="1">The sequence shown here is derived from an EMBL/GenBank/DDBJ whole genome shotgun (WGS) entry which is preliminary data.</text>
</comment>
<gene>
    <name evidence="1" type="ORF">CCC_02737</name>
</gene>
<dbReference type="AlphaFoldDB" id="A0A0C2YXW5"/>
<protein>
    <submittedName>
        <fullName evidence="1">Uncharacterized protein</fullName>
    </submittedName>
</protein>
<name>A0A0C2YXW5_PARME</name>
<reference evidence="1 2" key="1">
    <citation type="submission" date="2015-01" db="EMBL/GenBank/DDBJ databases">
        <title>Genome Sequence of Magnetospirillum magnetotacticum Strain MS-1.</title>
        <authorList>
            <person name="Marinov G.K."/>
            <person name="Smalley M.D."/>
            <person name="DeSalvo G."/>
        </authorList>
    </citation>
    <scope>NUCLEOTIDE SEQUENCE [LARGE SCALE GENOMIC DNA]</scope>
    <source>
        <strain evidence="1 2">MS-1</strain>
    </source>
</reference>
<sequence>MAVGQLCGGSCSPFHTDIVPWHLHLPLAAGNPTPVLGYRDFTCAAKHKLWFFVALCY</sequence>
<keyword evidence="2" id="KW-1185">Reference proteome</keyword>
<organism evidence="1 2">
    <name type="scientific">Paramagnetospirillum magnetotacticum MS-1</name>
    <dbReference type="NCBI Taxonomy" id="272627"/>
    <lineage>
        <taxon>Bacteria</taxon>
        <taxon>Pseudomonadati</taxon>
        <taxon>Pseudomonadota</taxon>
        <taxon>Alphaproteobacteria</taxon>
        <taxon>Rhodospirillales</taxon>
        <taxon>Magnetospirillaceae</taxon>
        <taxon>Paramagnetospirillum</taxon>
    </lineage>
</organism>
<dbReference type="Proteomes" id="UP000031971">
    <property type="component" value="Unassembled WGS sequence"/>
</dbReference>
<evidence type="ECO:0000313" key="1">
    <source>
        <dbReference type="EMBL" id="KIL99948.1"/>
    </source>
</evidence>
<evidence type="ECO:0000313" key="2">
    <source>
        <dbReference type="Proteomes" id="UP000031971"/>
    </source>
</evidence>
<accession>A0A0C2YXW5</accession>
<dbReference type="EMBL" id="JXSL01000020">
    <property type="protein sequence ID" value="KIL99948.1"/>
    <property type="molecule type" value="Genomic_DNA"/>
</dbReference>